<evidence type="ECO:0000313" key="11">
    <source>
        <dbReference type="EMBL" id="CAH0099265.1"/>
    </source>
</evidence>
<sequence>MSSTGQDGNYTLTGSNILFIELLAAKLNFTFTYYYVPNNMTKVKYGNLSDFAILINLLAHKEVDGSVVAGIVTPERARIMDYAYFIVSEPNAIVVCLFIFLSMLMVVFLLTLLTAIHYRLVRSNKSHTTTAPSSKFPIWQTASNYAMYVINTITNQGNTVPGSRFNFKIIIGSWLLAAVVLVNCYSGTVVSYLTAPRMIPSINNFEDLTASEDVGVLVIDNYVIGKQTMDAHTGALKILGDQVRRHPDRILNNMRKASSTHWKLGITLFLFQMKVWETGLPNYWKKVSIHQAPKCFTNRRPEAAKKMPIRLNDLLGAFLILAVQTHVWTAIVKMDINVLLLGYICSFHDFGRLLMDSLGANGVSSDDMDSWKGALNVFVNGISPKN</sequence>
<dbReference type="PANTHER" id="PTHR42643">
    <property type="entry name" value="IONOTROPIC RECEPTOR 20A-RELATED"/>
    <property type="match status" value="1"/>
</dbReference>
<organism evidence="11 12">
    <name type="scientific">Daphnia galeata</name>
    <dbReference type="NCBI Taxonomy" id="27404"/>
    <lineage>
        <taxon>Eukaryota</taxon>
        <taxon>Metazoa</taxon>
        <taxon>Ecdysozoa</taxon>
        <taxon>Arthropoda</taxon>
        <taxon>Crustacea</taxon>
        <taxon>Branchiopoda</taxon>
        <taxon>Diplostraca</taxon>
        <taxon>Cladocera</taxon>
        <taxon>Anomopoda</taxon>
        <taxon>Daphniidae</taxon>
        <taxon>Daphnia</taxon>
    </lineage>
</organism>
<evidence type="ECO:0000256" key="4">
    <source>
        <dbReference type="ARBA" id="ARBA00022692"/>
    </source>
</evidence>
<dbReference type="GO" id="GO:0015276">
    <property type="term" value="F:ligand-gated monoatomic ion channel activity"/>
    <property type="evidence" value="ECO:0007669"/>
    <property type="project" value="InterPro"/>
</dbReference>
<keyword evidence="12" id="KW-1185">Reference proteome</keyword>
<keyword evidence="7" id="KW-0675">Receptor</keyword>
<evidence type="ECO:0000256" key="2">
    <source>
        <dbReference type="ARBA" id="ARBA00008685"/>
    </source>
</evidence>
<protein>
    <recommendedName>
        <fullName evidence="10">Ionotropic glutamate receptor C-terminal domain-containing protein</fullName>
    </recommendedName>
</protein>
<keyword evidence="8" id="KW-0325">Glycoprotein</keyword>
<evidence type="ECO:0000256" key="5">
    <source>
        <dbReference type="ARBA" id="ARBA00022989"/>
    </source>
</evidence>
<keyword evidence="4 9" id="KW-0812">Transmembrane</keyword>
<dbReference type="Pfam" id="PF00060">
    <property type="entry name" value="Lig_chan"/>
    <property type="match status" value="1"/>
</dbReference>
<keyword evidence="6 9" id="KW-0472">Membrane</keyword>
<keyword evidence="3" id="KW-1003">Cell membrane</keyword>
<dbReference type="PANTHER" id="PTHR42643:SF24">
    <property type="entry name" value="IONOTROPIC RECEPTOR 60A"/>
    <property type="match status" value="1"/>
</dbReference>
<evidence type="ECO:0000313" key="12">
    <source>
        <dbReference type="Proteomes" id="UP000789390"/>
    </source>
</evidence>
<evidence type="ECO:0000256" key="1">
    <source>
        <dbReference type="ARBA" id="ARBA00004651"/>
    </source>
</evidence>
<keyword evidence="5 9" id="KW-1133">Transmembrane helix</keyword>
<feature type="domain" description="Ionotropic glutamate receptor C-terminal" evidence="10">
    <location>
        <begin position="101"/>
        <end position="323"/>
    </location>
</feature>
<dbReference type="EMBL" id="CAKKLH010000015">
    <property type="protein sequence ID" value="CAH0099265.1"/>
    <property type="molecule type" value="Genomic_DNA"/>
</dbReference>
<gene>
    <name evidence="11" type="ORF">DGAL_LOCUS1382</name>
</gene>
<dbReference type="AlphaFoldDB" id="A0A8J2RBC4"/>
<name>A0A8J2RBC4_9CRUS</name>
<dbReference type="OrthoDB" id="6366681at2759"/>
<dbReference type="SUPFAM" id="SSF53850">
    <property type="entry name" value="Periplasmic binding protein-like II"/>
    <property type="match status" value="1"/>
</dbReference>
<comment type="caution">
    <text evidence="11">The sequence shown here is derived from an EMBL/GenBank/DDBJ whole genome shotgun (WGS) entry which is preliminary data.</text>
</comment>
<evidence type="ECO:0000256" key="7">
    <source>
        <dbReference type="ARBA" id="ARBA00023170"/>
    </source>
</evidence>
<comment type="similarity">
    <text evidence="2">Belongs to the glutamate-gated ion channel (TC 1.A.10.1) family.</text>
</comment>
<dbReference type="Gene3D" id="1.10.287.70">
    <property type="match status" value="1"/>
</dbReference>
<dbReference type="InterPro" id="IPR001320">
    <property type="entry name" value="Iontro_rcpt_C"/>
</dbReference>
<reference evidence="11" key="1">
    <citation type="submission" date="2021-11" db="EMBL/GenBank/DDBJ databases">
        <authorList>
            <person name="Schell T."/>
        </authorList>
    </citation>
    <scope>NUCLEOTIDE SEQUENCE</scope>
    <source>
        <strain evidence="11">M5</strain>
    </source>
</reference>
<evidence type="ECO:0000256" key="9">
    <source>
        <dbReference type="SAM" id="Phobius"/>
    </source>
</evidence>
<comment type="subcellular location">
    <subcellularLocation>
        <location evidence="1">Cell membrane</location>
        <topology evidence="1">Multi-pass membrane protein</topology>
    </subcellularLocation>
</comment>
<proteinExistence type="inferred from homology"/>
<evidence type="ECO:0000259" key="10">
    <source>
        <dbReference type="Pfam" id="PF00060"/>
    </source>
</evidence>
<feature type="transmembrane region" description="Helical" evidence="9">
    <location>
        <begin position="12"/>
        <end position="36"/>
    </location>
</feature>
<dbReference type="GO" id="GO:0050906">
    <property type="term" value="P:detection of stimulus involved in sensory perception"/>
    <property type="evidence" value="ECO:0007669"/>
    <property type="project" value="UniProtKB-ARBA"/>
</dbReference>
<dbReference type="Gene3D" id="3.40.190.10">
    <property type="entry name" value="Periplasmic binding protein-like II"/>
    <property type="match status" value="1"/>
</dbReference>
<evidence type="ECO:0000256" key="3">
    <source>
        <dbReference type="ARBA" id="ARBA00022475"/>
    </source>
</evidence>
<evidence type="ECO:0000256" key="6">
    <source>
        <dbReference type="ARBA" id="ARBA00023136"/>
    </source>
</evidence>
<feature type="transmembrane region" description="Helical" evidence="9">
    <location>
        <begin position="92"/>
        <end position="116"/>
    </location>
</feature>
<dbReference type="GO" id="GO:0005886">
    <property type="term" value="C:plasma membrane"/>
    <property type="evidence" value="ECO:0007669"/>
    <property type="project" value="UniProtKB-SubCell"/>
</dbReference>
<accession>A0A8J2RBC4</accession>
<feature type="transmembrane region" description="Helical" evidence="9">
    <location>
        <begin position="174"/>
        <end position="195"/>
    </location>
</feature>
<dbReference type="InterPro" id="IPR052192">
    <property type="entry name" value="Insect_Ionotropic_Sensory_Rcpt"/>
</dbReference>
<dbReference type="Proteomes" id="UP000789390">
    <property type="component" value="Unassembled WGS sequence"/>
</dbReference>
<evidence type="ECO:0000256" key="8">
    <source>
        <dbReference type="ARBA" id="ARBA00023180"/>
    </source>
</evidence>